<organism evidence="1 2">
    <name type="scientific">Neophaeococcomyces mojaviensis</name>
    <dbReference type="NCBI Taxonomy" id="3383035"/>
    <lineage>
        <taxon>Eukaryota</taxon>
        <taxon>Fungi</taxon>
        <taxon>Dikarya</taxon>
        <taxon>Ascomycota</taxon>
        <taxon>Pezizomycotina</taxon>
        <taxon>Eurotiomycetes</taxon>
        <taxon>Chaetothyriomycetidae</taxon>
        <taxon>Chaetothyriales</taxon>
        <taxon>Chaetothyriales incertae sedis</taxon>
        <taxon>Neophaeococcomyces</taxon>
    </lineage>
</organism>
<keyword evidence="2" id="KW-1185">Reference proteome</keyword>
<gene>
    <name evidence="1" type="ORF">H2198_005164</name>
</gene>
<reference evidence="1" key="1">
    <citation type="submission" date="2022-10" db="EMBL/GenBank/DDBJ databases">
        <title>Culturing micro-colonial fungi from biological soil crusts in the Mojave desert and describing Neophaeococcomyces mojavensis, and introducing the new genera and species Taxawa tesnikishii.</title>
        <authorList>
            <person name="Kurbessoian T."/>
            <person name="Stajich J.E."/>
        </authorList>
    </citation>
    <scope>NUCLEOTIDE SEQUENCE</scope>
    <source>
        <strain evidence="1">JES_112</strain>
    </source>
</reference>
<evidence type="ECO:0000313" key="1">
    <source>
        <dbReference type="EMBL" id="KAJ9656108.1"/>
    </source>
</evidence>
<dbReference type="Proteomes" id="UP001172386">
    <property type="component" value="Unassembled WGS sequence"/>
</dbReference>
<proteinExistence type="predicted"/>
<sequence length="384" mass="42261">MTTNSNGDSVPFTLTAAGHQGITTDASGSLLIKPCTQAEIDFYESAKSHPAFQAHMPLYMGSLTLNADPAIIAAATGKYINSGPRAQTALTPDTTLKPADNAKAADSLESDSEKKVWQPSGGAKLTSNLSIVLSNATSGFHKPNILDLKLGSRLWDDDAPHAKRAKLDDVTNTTTSGPLGFRVAGMKVYVGNHDNTDALREVNTTVENGYKTYDKWYGRSNIRTENVKNAFEAFLSSLDLPSELPIVATSSRVKRKLVLERLHQEVSELESVLEKEESRMYSASILMVYEGHPEALDEALIRHEAEAHKARTNQEIYEENEDEDGENEHGEEEEEEEEKHKIHEVVMIDFAHAHWAPGQGPDENVLKGVRNIKEILGELLKDIS</sequence>
<dbReference type="EMBL" id="JAPDRQ010000083">
    <property type="protein sequence ID" value="KAJ9656108.1"/>
    <property type="molecule type" value="Genomic_DNA"/>
</dbReference>
<comment type="caution">
    <text evidence="1">The sequence shown here is derived from an EMBL/GenBank/DDBJ whole genome shotgun (WGS) entry which is preliminary data.</text>
</comment>
<name>A0ACC3A6C4_9EURO</name>
<accession>A0ACC3A6C4</accession>
<evidence type="ECO:0000313" key="2">
    <source>
        <dbReference type="Proteomes" id="UP001172386"/>
    </source>
</evidence>
<protein>
    <submittedName>
        <fullName evidence="1">Uncharacterized protein</fullName>
    </submittedName>
</protein>